<proteinExistence type="inferred from homology"/>
<comment type="cofactor">
    <cofactor evidence="4">
        <name>Mg(2+)</name>
        <dbReference type="ChEBI" id="CHEBI:18420"/>
    </cofactor>
</comment>
<dbReference type="RefSeq" id="WP_386374974.1">
    <property type="nucleotide sequence ID" value="NZ_JBHUMP010000010.1"/>
</dbReference>
<dbReference type="EC" id="6.3.3.2" evidence="4"/>
<protein>
    <recommendedName>
        <fullName evidence="4">5-formyltetrahydrofolate cyclo-ligase</fullName>
        <ecNumber evidence="4">6.3.3.2</ecNumber>
    </recommendedName>
</protein>
<name>A0ABW5U4T7_9RHOB</name>
<keyword evidence="6" id="KW-1185">Reference proteome</keyword>
<dbReference type="PANTHER" id="PTHR23407">
    <property type="entry name" value="ATPASE INHIBITOR/5-FORMYLTETRAHYDROFOLATE CYCLO-LIGASE"/>
    <property type="match status" value="1"/>
</dbReference>
<dbReference type="SUPFAM" id="SSF100950">
    <property type="entry name" value="NagB/RpiA/CoA transferase-like"/>
    <property type="match status" value="1"/>
</dbReference>
<keyword evidence="4" id="KW-0460">Magnesium</keyword>
<evidence type="ECO:0000256" key="1">
    <source>
        <dbReference type="ARBA" id="ARBA00010638"/>
    </source>
</evidence>
<dbReference type="Pfam" id="PF01812">
    <property type="entry name" value="5-FTHF_cyc-lig"/>
    <property type="match status" value="1"/>
</dbReference>
<keyword evidence="4" id="KW-0479">Metal-binding</keyword>
<evidence type="ECO:0000313" key="6">
    <source>
        <dbReference type="Proteomes" id="UP001597474"/>
    </source>
</evidence>
<evidence type="ECO:0000256" key="2">
    <source>
        <dbReference type="ARBA" id="ARBA00022741"/>
    </source>
</evidence>
<dbReference type="GO" id="GO:0030272">
    <property type="term" value="F:5-formyltetrahydrofolate cyclo-ligase activity"/>
    <property type="evidence" value="ECO:0007669"/>
    <property type="project" value="UniProtKB-EC"/>
</dbReference>
<dbReference type="InterPro" id="IPR002698">
    <property type="entry name" value="FTHF_cligase"/>
</dbReference>
<dbReference type="PANTHER" id="PTHR23407:SF1">
    <property type="entry name" value="5-FORMYLTETRAHYDROFOLATE CYCLO-LIGASE"/>
    <property type="match status" value="1"/>
</dbReference>
<sequence>MNDFDESNPGGDAPCFAHELVDGQPVDPQQWRDVNRFRKAERIRLLARRREVPQARLKEMAQQVGAGLDKLISPQEGMVIAGYWPIRGELDLRFWLKTAHEAGAELALPVVVQRNAPVEFHRWAPGAKMNRGIWNIPVPAVAEPLIPDIVLSPLLGVDAQGYRLGNGGGYYDRTLAAADPLPRVIGVGHDFCPIKTIFPMHWDIPMHQVVLGDGSVRDHRP</sequence>
<dbReference type="EMBL" id="JBHUMP010000010">
    <property type="protein sequence ID" value="MFD2740437.1"/>
    <property type="molecule type" value="Genomic_DNA"/>
</dbReference>
<dbReference type="Proteomes" id="UP001597474">
    <property type="component" value="Unassembled WGS sequence"/>
</dbReference>
<comment type="caution">
    <text evidence="5">The sequence shown here is derived from an EMBL/GenBank/DDBJ whole genome shotgun (WGS) entry which is preliminary data.</text>
</comment>
<comment type="similarity">
    <text evidence="1 4">Belongs to the 5-formyltetrahydrofolate cyclo-ligase family.</text>
</comment>
<gene>
    <name evidence="5" type="ORF">ACFSUD_12690</name>
</gene>
<evidence type="ECO:0000256" key="3">
    <source>
        <dbReference type="ARBA" id="ARBA00022840"/>
    </source>
</evidence>
<keyword evidence="2 4" id="KW-0547">Nucleotide-binding</keyword>
<organism evidence="5 6">
    <name type="scientific">Sulfitobacter aestuarii</name>
    <dbReference type="NCBI Taxonomy" id="2161676"/>
    <lineage>
        <taxon>Bacteria</taxon>
        <taxon>Pseudomonadati</taxon>
        <taxon>Pseudomonadota</taxon>
        <taxon>Alphaproteobacteria</taxon>
        <taxon>Rhodobacterales</taxon>
        <taxon>Roseobacteraceae</taxon>
        <taxon>Sulfitobacter</taxon>
    </lineage>
</organism>
<reference evidence="6" key="1">
    <citation type="journal article" date="2019" name="Int. J. Syst. Evol. Microbiol.">
        <title>The Global Catalogue of Microorganisms (GCM) 10K type strain sequencing project: providing services to taxonomists for standard genome sequencing and annotation.</title>
        <authorList>
            <consortium name="The Broad Institute Genomics Platform"/>
            <consortium name="The Broad Institute Genome Sequencing Center for Infectious Disease"/>
            <person name="Wu L."/>
            <person name="Ma J."/>
        </authorList>
    </citation>
    <scope>NUCLEOTIDE SEQUENCE [LARGE SCALE GENOMIC DNA]</scope>
    <source>
        <strain evidence="6">TISTR 2562</strain>
    </source>
</reference>
<dbReference type="InterPro" id="IPR024185">
    <property type="entry name" value="FTHF_cligase-like_sf"/>
</dbReference>
<accession>A0ABW5U4T7</accession>
<evidence type="ECO:0000256" key="4">
    <source>
        <dbReference type="RuleBase" id="RU361279"/>
    </source>
</evidence>
<evidence type="ECO:0000313" key="5">
    <source>
        <dbReference type="EMBL" id="MFD2740437.1"/>
    </source>
</evidence>
<keyword evidence="5" id="KW-0436">Ligase</keyword>
<dbReference type="Gene3D" id="3.40.50.10420">
    <property type="entry name" value="NagB/RpiA/CoA transferase-like"/>
    <property type="match status" value="1"/>
</dbReference>
<dbReference type="InterPro" id="IPR037171">
    <property type="entry name" value="NagB/RpiA_transferase-like"/>
</dbReference>
<comment type="catalytic activity">
    <reaction evidence="4">
        <text>(6S)-5-formyl-5,6,7,8-tetrahydrofolate + ATP = (6R)-5,10-methenyltetrahydrofolate + ADP + phosphate</text>
        <dbReference type="Rhea" id="RHEA:10488"/>
        <dbReference type="ChEBI" id="CHEBI:30616"/>
        <dbReference type="ChEBI" id="CHEBI:43474"/>
        <dbReference type="ChEBI" id="CHEBI:57455"/>
        <dbReference type="ChEBI" id="CHEBI:57457"/>
        <dbReference type="ChEBI" id="CHEBI:456216"/>
        <dbReference type="EC" id="6.3.3.2"/>
    </reaction>
</comment>
<dbReference type="NCBIfam" id="TIGR02727">
    <property type="entry name" value="MTHFS_bact"/>
    <property type="match status" value="1"/>
</dbReference>
<keyword evidence="3 4" id="KW-0067">ATP-binding</keyword>